<evidence type="ECO:0000313" key="1">
    <source>
        <dbReference type="EMBL" id="CEK78177.1"/>
    </source>
</evidence>
<protein>
    <submittedName>
        <fullName evidence="1">Uncharacterized protein</fullName>
    </submittedName>
</protein>
<dbReference type="AlphaFoldDB" id="A0A0B7ABX4"/>
<dbReference type="EMBL" id="HACG01031312">
    <property type="protein sequence ID" value="CEK78177.1"/>
    <property type="molecule type" value="Transcribed_RNA"/>
</dbReference>
<sequence length="83" mass="9445">MLCAILSSGGVAFLWRVTEPFEVNEVNPLSSDYFNLEMVEVIQRENHIIISACHLQLLVDAMPLNVIIDCSKVNQSLIMWLLR</sequence>
<name>A0A0B7ABX4_9EUPU</name>
<reference evidence="1" key="1">
    <citation type="submission" date="2014-12" db="EMBL/GenBank/DDBJ databases">
        <title>Insight into the proteome of Arion vulgaris.</title>
        <authorList>
            <person name="Aradska J."/>
            <person name="Bulat T."/>
            <person name="Smidak R."/>
            <person name="Sarate P."/>
            <person name="Gangsoo J."/>
            <person name="Sialana F."/>
            <person name="Bilban M."/>
            <person name="Lubec G."/>
        </authorList>
    </citation>
    <scope>NUCLEOTIDE SEQUENCE</scope>
    <source>
        <tissue evidence="1">Skin</tissue>
    </source>
</reference>
<accession>A0A0B7ABX4</accession>
<gene>
    <name evidence="1" type="primary">ORF108703</name>
</gene>
<organism evidence="1">
    <name type="scientific">Arion vulgaris</name>
    <dbReference type="NCBI Taxonomy" id="1028688"/>
    <lineage>
        <taxon>Eukaryota</taxon>
        <taxon>Metazoa</taxon>
        <taxon>Spiralia</taxon>
        <taxon>Lophotrochozoa</taxon>
        <taxon>Mollusca</taxon>
        <taxon>Gastropoda</taxon>
        <taxon>Heterobranchia</taxon>
        <taxon>Euthyneura</taxon>
        <taxon>Panpulmonata</taxon>
        <taxon>Eupulmonata</taxon>
        <taxon>Stylommatophora</taxon>
        <taxon>Helicina</taxon>
        <taxon>Arionoidea</taxon>
        <taxon>Arionidae</taxon>
        <taxon>Arion</taxon>
    </lineage>
</organism>
<proteinExistence type="predicted"/>